<comment type="similarity">
    <text evidence="1">Belongs to the CutA family.</text>
</comment>
<evidence type="ECO:0000313" key="2">
    <source>
        <dbReference type="EMBL" id="KAA0147549.1"/>
    </source>
</evidence>
<dbReference type="InterPro" id="IPR015867">
    <property type="entry name" value="N-reg_PII/ATP_PRibTrfase_C"/>
</dbReference>
<dbReference type="GO" id="GO:0005507">
    <property type="term" value="F:copper ion binding"/>
    <property type="evidence" value="ECO:0007669"/>
    <property type="project" value="TreeGrafter"/>
</dbReference>
<gene>
    <name evidence="5" type="ORF">FNF27_02411</name>
    <name evidence="4" type="ORF">FNF28_00091</name>
    <name evidence="2" type="ORF">FNF29_07294</name>
    <name evidence="3" type="ORF">FNF31_00934</name>
</gene>
<dbReference type="InterPro" id="IPR004323">
    <property type="entry name" value="Ion_tolerance_CutA"/>
</dbReference>
<dbReference type="EMBL" id="VLTO01000010">
    <property type="protein sequence ID" value="KAA0176019.1"/>
    <property type="molecule type" value="Genomic_DNA"/>
</dbReference>
<dbReference type="Proteomes" id="UP000323011">
    <property type="component" value="Unassembled WGS sequence"/>
</dbReference>
<dbReference type="OrthoDB" id="2017693at2759"/>
<dbReference type="EMBL" id="VLTL01000001">
    <property type="protein sequence ID" value="KAA0172408.1"/>
    <property type="molecule type" value="Genomic_DNA"/>
</dbReference>
<evidence type="ECO:0000313" key="7">
    <source>
        <dbReference type="Proteomes" id="UP000323011"/>
    </source>
</evidence>
<keyword evidence="7" id="KW-1185">Reference proteome</keyword>
<dbReference type="EMBL" id="VLTM01000005">
    <property type="protein sequence ID" value="KAA0167495.1"/>
    <property type="molecule type" value="Genomic_DNA"/>
</dbReference>
<dbReference type="AlphaFoldDB" id="A0A5A8C4T8"/>
<proteinExistence type="inferred from homology"/>
<evidence type="ECO:0008006" key="10">
    <source>
        <dbReference type="Google" id="ProtNLM"/>
    </source>
</evidence>
<evidence type="ECO:0000256" key="1">
    <source>
        <dbReference type="ARBA" id="ARBA00010169"/>
    </source>
</evidence>
<dbReference type="Proteomes" id="UP000322899">
    <property type="component" value="Unassembled WGS sequence"/>
</dbReference>
<evidence type="ECO:0000313" key="4">
    <source>
        <dbReference type="EMBL" id="KAA0172408.1"/>
    </source>
</evidence>
<sequence length="139" mass="14528">MPGGGLRLMTNTAIASATAAAAAAEQAYSGGGVVVGLVTAPGKEAKSLARTLVDSELVACVNIVPGATSIYKWEGKIEESEESVLVIKTMGENQEAVTALVNREHSYDTPEVVFLPVVGGSEAYLKWVQEVTTDESERS</sequence>
<dbReference type="GO" id="GO:0010038">
    <property type="term" value="P:response to metal ion"/>
    <property type="evidence" value="ECO:0007669"/>
    <property type="project" value="InterPro"/>
</dbReference>
<comment type="caution">
    <text evidence="2">The sequence shown here is derived from an EMBL/GenBank/DDBJ whole genome shotgun (WGS) entry which is preliminary data.</text>
</comment>
<dbReference type="InterPro" id="IPR011322">
    <property type="entry name" value="N-reg_PII-like_a/b"/>
</dbReference>
<dbReference type="Pfam" id="PF03091">
    <property type="entry name" value="CutA1"/>
    <property type="match status" value="1"/>
</dbReference>
<protein>
    <recommendedName>
        <fullName evidence="10">CutA1 divalent ion tolerance protein</fullName>
    </recommendedName>
</protein>
<dbReference type="Gene3D" id="3.30.70.120">
    <property type="match status" value="1"/>
</dbReference>
<dbReference type="PANTHER" id="PTHR23419:SF8">
    <property type="entry name" value="FI09726P"/>
    <property type="match status" value="1"/>
</dbReference>
<evidence type="ECO:0000313" key="5">
    <source>
        <dbReference type="EMBL" id="KAA0176019.1"/>
    </source>
</evidence>
<dbReference type="Proteomes" id="UP000325113">
    <property type="component" value="Unassembled WGS sequence"/>
</dbReference>
<dbReference type="SUPFAM" id="SSF54913">
    <property type="entry name" value="GlnB-like"/>
    <property type="match status" value="1"/>
</dbReference>
<dbReference type="PANTHER" id="PTHR23419">
    <property type="entry name" value="DIVALENT CATION TOLERANCE CUTA-RELATED"/>
    <property type="match status" value="1"/>
</dbReference>
<evidence type="ECO:0000313" key="9">
    <source>
        <dbReference type="Proteomes" id="UP000325113"/>
    </source>
</evidence>
<name>A0A5A8C4T8_CAFRO</name>
<evidence type="ECO:0000313" key="6">
    <source>
        <dbReference type="Proteomes" id="UP000322899"/>
    </source>
</evidence>
<dbReference type="Proteomes" id="UP000324907">
    <property type="component" value="Unassembled WGS sequence"/>
</dbReference>
<accession>A0A5A8C4T8</accession>
<evidence type="ECO:0000313" key="8">
    <source>
        <dbReference type="Proteomes" id="UP000324907"/>
    </source>
</evidence>
<organism evidence="2 7">
    <name type="scientific">Cafeteria roenbergensis</name>
    <name type="common">Marine flagellate</name>
    <dbReference type="NCBI Taxonomy" id="33653"/>
    <lineage>
        <taxon>Eukaryota</taxon>
        <taxon>Sar</taxon>
        <taxon>Stramenopiles</taxon>
        <taxon>Bigyra</taxon>
        <taxon>Opalozoa</taxon>
        <taxon>Bicosoecida</taxon>
        <taxon>Cafeteriaceae</taxon>
        <taxon>Cafeteria</taxon>
    </lineage>
</organism>
<dbReference type="EMBL" id="VLTN01000065">
    <property type="protein sequence ID" value="KAA0147549.1"/>
    <property type="molecule type" value="Genomic_DNA"/>
</dbReference>
<dbReference type="OMA" id="SCLWMPA"/>
<reference evidence="6 7" key="1">
    <citation type="submission" date="2019-07" db="EMBL/GenBank/DDBJ databases">
        <title>Genomes of Cafeteria roenbergensis.</title>
        <authorList>
            <person name="Fischer M.G."/>
            <person name="Hackl T."/>
            <person name="Roman M."/>
        </authorList>
    </citation>
    <scope>NUCLEOTIDE SEQUENCE [LARGE SCALE GENOMIC DNA]</scope>
    <source>
        <strain evidence="2 7">BVI</strain>
        <strain evidence="3 9">Cflag</strain>
        <strain evidence="5 6">E4-10P</strain>
        <strain evidence="4 8">RCC970-E3</strain>
    </source>
</reference>
<evidence type="ECO:0000313" key="3">
    <source>
        <dbReference type="EMBL" id="KAA0167495.1"/>
    </source>
</evidence>